<dbReference type="PRINTS" id="PR00598">
    <property type="entry name" value="HTHMARR"/>
</dbReference>
<dbReference type="PANTHER" id="PTHR33164">
    <property type="entry name" value="TRANSCRIPTIONAL REGULATOR, MARR FAMILY"/>
    <property type="match status" value="1"/>
</dbReference>
<dbReference type="PANTHER" id="PTHR33164:SF104">
    <property type="entry name" value="TRANSCRIPTIONAL REGULATORY PROTEIN"/>
    <property type="match status" value="1"/>
</dbReference>
<dbReference type="InterPro" id="IPR036388">
    <property type="entry name" value="WH-like_DNA-bd_sf"/>
</dbReference>
<dbReference type="PROSITE" id="PS50995">
    <property type="entry name" value="HTH_MARR_2"/>
    <property type="match status" value="1"/>
</dbReference>
<evidence type="ECO:0000313" key="3">
    <source>
        <dbReference type="Proteomes" id="UP001597294"/>
    </source>
</evidence>
<dbReference type="InterPro" id="IPR000835">
    <property type="entry name" value="HTH_MarR-typ"/>
</dbReference>
<name>A0ABW5BML4_9PROT</name>
<dbReference type="InterPro" id="IPR036390">
    <property type="entry name" value="WH_DNA-bd_sf"/>
</dbReference>
<dbReference type="SMART" id="SM00347">
    <property type="entry name" value="HTH_MARR"/>
    <property type="match status" value="1"/>
</dbReference>
<gene>
    <name evidence="2" type="ORF">ACFSKO_10915</name>
</gene>
<keyword evidence="3" id="KW-1185">Reference proteome</keyword>
<feature type="domain" description="HTH marR-type" evidence="1">
    <location>
        <begin position="9"/>
        <end position="145"/>
    </location>
</feature>
<evidence type="ECO:0000259" key="1">
    <source>
        <dbReference type="PROSITE" id="PS50995"/>
    </source>
</evidence>
<accession>A0ABW5BML4</accession>
<dbReference type="SUPFAM" id="SSF46785">
    <property type="entry name" value="Winged helix' DNA-binding domain"/>
    <property type="match status" value="1"/>
</dbReference>
<protein>
    <submittedName>
        <fullName evidence="2">MarR family winged helix-turn-helix transcriptional regulator</fullName>
    </submittedName>
</protein>
<dbReference type="Proteomes" id="UP001597294">
    <property type="component" value="Unassembled WGS sequence"/>
</dbReference>
<evidence type="ECO:0000313" key="2">
    <source>
        <dbReference type="EMBL" id="MFD2206129.1"/>
    </source>
</evidence>
<reference evidence="3" key="1">
    <citation type="journal article" date="2019" name="Int. J. Syst. Evol. Microbiol.">
        <title>The Global Catalogue of Microorganisms (GCM) 10K type strain sequencing project: providing services to taxonomists for standard genome sequencing and annotation.</title>
        <authorList>
            <consortium name="The Broad Institute Genomics Platform"/>
            <consortium name="The Broad Institute Genome Sequencing Center for Infectious Disease"/>
            <person name="Wu L."/>
            <person name="Ma J."/>
        </authorList>
    </citation>
    <scope>NUCLEOTIDE SEQUENCE [LARGE SCALE GENOMIC DNA]</scope>
    <source>
        <strain evidence="3">CGMCC 4.7192</strain>
    </source>
</reference>
<proteinExistence type="predicted"/>
<dbReference type="EMBL" id="JBHUII010000004">
    <property type="protein sequence ID" value="MFD2206129.1"/>
    <property type="molecule type" value="Genomic_DNA"/>
</dbReference>
<dbReference type="Pfam" id="PF12802">
    <property type="entry name" value="MarR_2"/>
    <property type="match status" value="1"/>
</dbReference>
<sequence>MTHKPTRETVQVWSRIFRIQKEALAYTEKALKAAKLPQLSWYDVLLELNHSDDIGLRPFELERALLLPQYGLSRLLDRIEKAKYLKRIPCEEDGRGQRLVITEEGRAILLSMWPIYAKAIQDILGSGLHPSEIEILSELLRKIKLPEV</sequence>
<dbReference type="RefSeq" id="WP_380251405.1">
    <property type="nucleotide sequence ID" value="NZ_JBHUII010000004.1"/>
</dbReference>
<comment type="caution">
    <text evidence="2">The sequence shown here is derived from an EMBL/GenBank/DDBJ whole genome shotgun (WGS) entry which is preliminary data.</text>
</comment>
<dbReference type="InterPro" id="IPR039422">
    <property type="entry name" value="MarR/SlyA-like"/>
</dbReference>
<organism evidence="2 3">
    <name type="scientific">Kiloniella antarctica</name>
    <dbReference type="NCBI Taxonomy" id="1550907"/>
    <lineage>
        <taxon>Bacteria</taxon>
        <taxon>Pseudomonadati</taxon>
        <taxon>Pseudomonadota</taxon>
        <taxon>Alphaproteobacteria</taxon>
        <taxon>Rhodospirillales</taxon>
        <taxon>Kiloniellaceae</taxon>
        <taxon>Kiloniella</taxon>
    </lineage>
</organism>
<dbReference type="Gene3D" id="1.10.10.10">
    <property type="entry name" value="Winged helix-like DNA-binding domain superfamily/Winged helix DNA-binding domain"/>
    <property type="match status" value="1"/>
</dbReference>